<keyword evidence="2" id="KW-1185">Reference proteome</keyword>
<accession>A0ABN7TAF9</accession>
<gene>
    <name evidence="1" type="ORF">OKIOD_LOCUS15473</name>
</gene>
<dbReference type="EMBL" id="OU015567">
    <property type="protein sequence ID" value="CAG5112496.1"/>
    <property type="molecule type" value="Genomic_DNA"/>
</dbReference>
<proteinExistence type="predicted"/>
<dbReference type="Proteomes" id="UP001158576">
    <property type="component" value="Chromosome 2"/>
</dbReference>
<sequence>MLTQIAILTKKVAEEQKYRDYILKQLESKGLLAAYINDVQTCPKERLQWHATAELLLTLQVDTMNTNSSSQLEPRFWQMVKHEVYQAKVAVQSKMNEYNAYRSTESSQNWNGYPQHGHNIPYPGDGQYPQNGPHVMANESASFCPQGGAFSYPTHGSMGQMGNGGHVSNHAIGSAQPMSNFPEQANPNDPFYNVPDQIGHFASDIPDFQNWQP</sequence>
<reference evidence="1 2" key="1">
    <citation type="submission" date="2021-04" db="EMBL/GenBank/DDBJ databases">
        <authorList>
            <person name="Bliznina A."/>
        </authorList>
    </citation>
    <scope>NUCLEOTIDE SEQUENCE [LARGE SCALE GENOMIC DNA]</scope>
</reference>
<name>A0ABN7TAF9_OIKDI</name>
<organism evidence="1 2">
    <name type="scientific">Oikopleura dioica</name>
    <name type="common">Tunicate</name>
    <dbReference type="NCBI Taxonomy" id="34765"/>
    <lineage>
        <taxon>Eukaryota</taxon>
        <taxon>Metazoa</taxon>
        <taxon>Chordata</taxon>
        <taxon>Tunicata</taxon>
        <taxon>Appendicularia</taxon>
        <taxon>Copelata</taxon>
        <taxon>Oikopleuridae</taxon>
        <taxon>Oikopleura</taxon>
    </lineage>
</organism>
<evidence type="ECO:0000313" key="2">
    <source>
        <dbReference type="Proteomes" id="UP001158576"/>
    </source>
</evidence>
<protein>
    <submittedName>
        <fullName evidence="1">Oidioi.mRNA.OKI2018_I69.chr2.g6708.t1.cds</fullName>
    </submittedName>
</protein>
<evidence type="ECO:0000313" key="1">
    <source>
        <dbReference type="EMBL" id="CAG5112496.1"/>
    </source>
</evidence>